<evidence type="ECO:0000256" key="3">
    <source>
        <dbReference type="ARBA" id="ARBA00022692"/>
    </source>
</evidence>
<dbReference type="AlphaFoldDB" id="A0A1M5MPW0"/>
<name>A0A1M5MPW0_9RHOB</name>
<keyword evidence="5 6" id="KW-0472">Membrane</keyword>
<dbReference type="OrthoDB" id="9781030at2"/>
<feature type="transmembrane region" description="Helical" evidence="6">
    <location>
        <begin position="188"/>
        <end position="208"/>
    </location>
</feature>
<evidence type="ECO:0000256" key="2">
    <source>
        <dbReference type="ARBA" id="ARBA00022475"/>
    </source>
</evidence>
<evidence type="ECO:0000256" key="5">
    <source>
        <dbReference type="ARBA" id="ARBA00023136"/>
    </source>
</evidence>
<keyword evidence="2" id="KW-1003">Cell membrane</keyword>
<dbReference type="NCBIfam" id="TIGR00765">
    <property type="entry name" value="yihY_not_rbn"/>
    <property type="match status" value="1"/>
</dbReference>
<dbReference type="Proteomes" id="UP000184221">
    <property type="component" value="Unassembled WGS sequence"/>
</dbReference>
<dbReference type="PIRSF" id="PIRSF035875">
    <property type="entry name" value="RNase_BN"/>
    <property type="match status" value="1"/>
</dbReference>
<protein>
    <submittedName>
        <fullName evidence="7">Membrane protein</fullName>
    </submittedName>
</protein>
<sequence>MGRGRTAKTPMQIPVPGLIDVAMRIWRTQSQENLGLLAAGIAFFGLLSLFPAITAAVAIAGMITDPAFIVATSNDIGAVLPEAASDIILGQLEEVVGSDGRSLGLAALFALSLALYSASRATGNFIIGLNVIYGERESRGFVRLKALTLAMTLAMIVFFIASFSIVAAIPAIAAFFAQLPLIADILLLVRWPILFIVGATGIAFLYRFGPDRRSAKWRWLTPGAVLACLLWVAGSAGFSFYVQSFGTYNETFGALGGVIVLLTWLWLSAFIVLLGATIDAELEAQTRIDTTVGPDRPMGERGAVKADELGEPRHRLTA</sequence>
<feature type="transmembrane region" description="Helical" evidence="6">
    <location>
        <begin position="220"/>
        <end position="242"/>
    </location>
</feature>
<feature type="transmembrane region" description="Helical" evidence="6">
    <location>
        <begin position="146"/>
        <end position="176"/>
    </location>
</feature>
<organism evidence="7 8">
    <name type="scientific">Marivita hallyeonensis</name>
    <dbReference type="NCBI Taxonomy" id="996342"/>
    <lineage>
        <taxon>Bacteria</taxon>
        <taxon>Pseudomonadati</taxon>
        <taxon>Pseudomonadota</taxon>
        <taxon>Alphaproteobacteria</taxon>
        <taxon>Rhodobacterales</taxon>
        <taxon>Roseobacteraceae</taxon>
        <taxon>Marivita</taxon>
    </lineage>
</organism>
<dbReference type="PANTHER" id="PTHR30213">
    <property type="entry name" value="INNER MEMBRANE PROTEIN YHJD"/>
    <property type="match status" value="1"/>
</dbReference>
<evidence type="ECO:0000313" key="8">
    <source>
        <dbReference type="Proteomes" id="UP000184221"/>
    </source>
</evidence>
<evidence type="ECO:0000313" key="7">
    <source>
        <dbReference type="EMBL" id="SHG79276.1"/>
    </source>
</evidence>
<proteinExistence type="predicted"/>
<evidence type="ECO:0000256" key="4">
    <source>
        <dbReference type="ARBA" id="ARBA00022989"/>
    </source>
</evidence>
<evidence type="ECO:0000256" key="6">
    <source>
        <dbReference type="SAM" id="Phobius"/>
    </source>
</evidence>
<dbReference type="Pfam" id="PF03631">
    <property type="entry name" value="Virul_fac_BrkB"/>
    <property type="match status" value="1"/>
</dbReference>
<keyword evidence="3 6" id="KW-0812">Transmembrane</keyword>
<dbReference type="STRING" id="996342.SAMN05443551_0601"/>
<gene>
    <name evidence="7" type="ORF">SAMN05443551_0601</name>
</gene>
<keyword evidence="4 6" id="KW-1133">Transmembrane helix</keyword>
<evidence type="ECO:0000256" key="1">
    <source>
        <dbReference type="ARBA" id="ARBA00004651"/>
    </source>
</evidence>
<dbReference type="EMBL" id="FQXC01000001">
    <property type="protein sequence ID" value="SHG79276.1"/>
    <property type="molecule type" value="Genomic_DNA"/>
</dbReference>
<dbReference type="GO" id="GO:0005886">
    <property type="term" value="C:plasma membrane"/>
    <property type="evidence" value="ECO:0007669"/>
    <property type="project" value="UniProtKB-SubCell"/>
</dbReference>
<accession>A0A1M5MPW0</accession>
<feature type="transmembrane region" description="Helical" evidence="6">
    <location>
        <begin position="105"/>
        <end position="134"/>
    </location>
</feature>
<dbReference type="PANTHER" id="PTHR30213:SF0">
    <property type="entry name" value="UPF0761 MEMBRANE PROTEIN YIHY"/>
    <property type="match status" value="1"/>
</dbReference>
<feature type="transmembrane region" description="Helical" evidence="6">
    <location>
        <begin position="254"/>
        <end position="278"/>
    </location>
</feature>
<dbReference type="InterPro" id="IPR017039">
    <property type="entry name" value="Virul_fac_BrkB"/>
</dbReference>
<feature type="transmembrane region" description="Helical" evidence="6">
    <location>
        <begin position="34"/>
        <end position="63"/>
    </location>
</feature>
<reference evidence="7 8" key="1">
    <citation type="submission" date="2016-11" db="EMBL/GenBank/DDBJ databases">
        <authorList>
            <person name="Jaros S."/>
            <person name="Januszkiewicz K."/>
            <person name="Wedrychowicz H."/>
        </authorList>
    </citation>
    <scope>NUCLEOTIDE SEQUENCE [LARGE SCALE GENOMIC DNA]</scope>
    <source>
        <strain evidence="7 8">DSM 29431</strain>
    </source>
</reference>
<keyword evidence="8" id="KW-1185">Reference proteome</keyword>
<comment type="subcellular location">
    <subcellularLocation>
        <location evidence="1">Cell membrane</location>
        <topology evidence="1">Multi-pass membrane protein</topology>
    </subcellularLocation>
</comment>